<accession>A0A4R3L9N1</accession>
<feature type="transmembrane region" description="Helical" evidence="1">
    <location>
        <begin position="25"/>
        <end position="48"/>
    </location>
</feature>
<evidence type="ECO:0000256" key="1">
    <source>
        <dbReference type="SAM" id="Phobius"/>
    </source>
</evidence>
<evidence type="ECO:0000313" key="2">
    <source>
        <dbReference type="EMBL" id="TCS96791.1"/>
    </source>
</evidence>
<keyword evidence="1" id="KW-1133">Transmembrane helix</keyword>
<evidence type="ECO:0000313" key="3">
    <source>
        <dbReference type="Proteomes" id="UP000294937"/>
    </source>
</evidence>
<comment type="caution">
    <text evidence="2">The sequence shown here is derived from an EMBL/GenBank/DDBJ whole genome shotgun (WGS) entry which is preliminary data.</text>
</comment>
<protein>
    <submittedName>
        <fullName evidence="2">Uncharacterized protein</fullName>
    </submittedName>
</protein>
<gene>
    <name evidence="2" type="ORF">EDD58_101433</name>
</gene>
<name>A0A4R3L9N1_9BACL</name>
<dbReference type="EMBL" id="SMAG01000001">
    <property type="protein sequence ID" value="TCS96791.1"/>
    <property type="molecule type" value="Genomic_DNA"/>
</dbReference>
<reference evidence="2 3" key="1">
    <citation type="submission" date="2019-03" db="EMBL/GenBank/DDBJ databases">
        <title>Genomic Encyclopedia of Type Strains, Phase IV (KMG-IV): sequencing the most valuable type-strain genomes for metagenomic binning, comparative biology and taxonomic classification.</title>
        <authorList>
            <person name="Goeker M."/>
        </authorList>
    </citation>
    <scope>NUCLEOTIDE SEQUENCE [LARGE SCALE GENOMIC DNA]</scope>
    <source>
        <strain evidence="2 3">DSM 45707</strain>
    </source>
</reference>
<organism evidence="2 3">
    <name type="scientific">Hazenella coriacea</name>
    <dbReference type="NCBI Taxonomy" id="1179467"/>
    <lineage>
        <taxon>Bacteria</taxon>
        <taxon>Bacillati</taxon>
        <taxon>Bacillota</taxon>
        <taxon>Bacilli</taxon>
        <taxon>Bacillales</taxon>
        <taxon>Thermoactinomycetaceae</taxon>
        <taxon>Hazenella</taxon>
    </lineage>
</organism>
<proteinExistence type="predicted"/>
<keyword evidence="1" id="KW-0812">Transmembrane</keyword>
<dbReference type="AlphaFoldDB" id="A0A4R3L9N1"/>
<keyword evidence="1" id="KW-0472">Membrane</keyword>
<dbReference type="Proteomes" id="UP000294937">
    <property type="component" value="Unassembled WGS sequence"/>
</dbReference>
<keyword evidence="3" id="KW-1185">Reference proteome</keyword>
<sequence>MNTNIPFQNSPPASPEPPKKSYTPVWIIVGLFVFLFLVAVIIGLVFLFEELTSDPSALFSTEATLEGDETNYEEEGIITNVKMENELEQSELDHIQKKKYLNGSESLIIYYDKWDDQSEICILTNERLIYDTRGNITSIPLSQIETIKKYKVHYDEGLMADVFVIISKDGSRSKVEIVEHEGSAVFERELNDAQKNKNGENTSWIKKTRVCFLINGTD</sequence>